<name>A0A819HV62_9BILA</name>
<dbReference type="Pfam" id="PF01436">
    <property type="entry name" value="NHL"/>
    <property type="match status" value="2"/>
</dbReference>
<comment type="caution">
    <text evidence="13">The sequence shown here is derived from an EMBL/GenBank/DDBJ whole genome shotgun (WGS) entry which is preliminary data.</text>
</comment>
<evidence type="ECO:0000256" key="1">
    <source>
        <dbReference type="ARBA" id="ARBA00004651"/>
    </source>
</evidence>
<feature type="repeat" description="NHL" evidence="11">
    <location>
        <begin position="852"/>
        <end position="895"/>
    </location>
</feature>
<dbReference type="PANTHER" id="PTHR10582">
    <property type="entry name" value="TRANSIENT RECEPTOR POTENTIAL ION CHANNEL PROTEIN"/>
    <property type="match status" value="1"/>
</dbReference>
<dbReference type="GO" id="GO:0005262">
    <property type="term" value="F:calcium channel activity"/>
    <property type="evidence" value="ECO:0007669"/>
    <property type="project" value="UniProtKB-KW"/>
</dbReference>
<protein>
    <recommendedName>
        <fullName evidence="15">Ion transport domain-containing protein</fullName>
    </recommendedName>
</protein>
<dbReference type="AlphaFoldDB" id="A0A819HV62"/>
<evidence type="ECO:0000256" key="10">
    <source>
        <dbReference type="PROSITE-ProRule" id="PRU00023"/>
    </source>
</evidence>
<reference evidence="13" key="1">
    <citation type="submission" date="2021-02" db="EMBL/GenBank/DDBJ databases">
        <authorList>
            <person name="Nowell W R."/>
        </authorList>
    </citation>
    <scope>NUCLEOTIDE SEQUENCE</scope>
</reference>
<sequence length="946" mass="106358">MAQTKQLAAEALNKEVNLSAVERQTEASHKGGTIWEAIRKADQAALEHLLDADHNGIYARGPVGDCPIHMLFLYGTGAHLNMARYLITRFPETVVQIYNQPEYYGEIALHIAIVNRNASIVEWLLSDEHIRPYREQQLAAAANGHFFQFGRPCYYGETPLAFACCTNQWNIAEILLKYGASMDMVDSNGNTILHLLVIHNLPQIYTKFKERWLEVHAIAISESSNVDDDKVASTKKKKVPLWKRLNKDGFTPFTLAAKLGLTDMFSFLLDERKIVQWRYGPVSCVLYPLDELELEFQQEGGNTPGALELIVQNAQVELIMHPRIIDLVDQKWERFAQRIFFRRFLVTIVYLFIFLITTILNQTRIETTKGKGKKMVVTSVQYPGGIHQIVRIIGRLIVLAGAVLKGKSEIREMTNVGIRKYFQATGAAFLENCLSCSFCCGIIIVNILYLLDIQAQTIVLALVSIISWGYMLFFVMAFQLTGPFVFMIYEMFCHDVLRFCIIYMVFLAGFSQAFFVLFDNNGFDGFLVSIKQCFFGILGDFDLNHYTGTTFQYTSVLLLVIYVVVVSILLLNLLIAMMGDTYGNVIEGATQIWHLERARIVFAIENEMSTDERKIIVANDGQLVYKDSSECPGNLKWSTTGITIMGNGYGSGPDQFKYAEGLFIEPKTQILYITDAANNRIQKRYPNGEIKTAAGQANGAGGSAADELYSPGDVFADENENVFVADMMNQRIQYWEKDAKRGKTVAGNGTVGSALNEFNRPYRVLLDSKKNIIVSDMNNERITRWPSTYDPKTSVGTIIAGGHGAGLNPYQLNTPTGLYLDEPNNILYISNEESHSVTQWDMDSYGNKNIYAGIPGRPGNSAAQLWGPEGLTLDKYGNLYITDCMNHRIQLFCPNAVYGITIAGTGHIGNGSNELYYPHDVAFDSEMNLYITDTYNFRIQKFQSIQ</sequence>
<dbReference type="GO" id="GO:0098703">
    <property type="term" value="P:calcium ion import across plasma membrane"/>
    <property type="evidence" value="ECO:0007669"/>
    <property type="project" value="TreeGrafter"/>
</dbReference>
<dbReference type="Gene3D" id="2.120.10.30">
    <property type="entry name" value="TolB, C-terminal domain"/>
    <property type="match status" value="3"/>
</dbReference>
<keyword evidence="12" id="KW-0472">Membrane</keyword>
<dbReference type="PANTHER" id="PTHR10582:SF2">
    <property type="entry name" value="INACTIVE"/>
    <property type="match status" value="1"/>
</dbReference>
<keyword evidence="12" id="KW-1133">Transmembrane helix</keyword>
<dbReference type="PROSITE" id="PS50088">
    <property type="entry name" value="ANK_REPEAT"/>
    <property type="match status" value="1"/>
</dbReference>
<feature type="transmembrane region" description="Helical" evidence="12">
    <location>
        <begin position="496"/>
        <end position="518"/>
    </location>
</feature>
<evidence type="ECO:0000256" key="12">
    <source>
        <dbReference type="SAM" id="Phobius"/>
    </source>
</evidence>
<evidence type="ECO:0000256" key="9">
    <source>
        <dbReference type="ARBA" id="ARBA00023303"/>
    </source>
</evidence>
<keyword evidence="9" id="KW-0407">Ion channel</keyword>
<evidence type="ECO:0000256" key="7">
    <source>
        <dbReference type="ARBA" id="ARBA00022837"/>
    </source>
</evidence>
<dbReference type="Pfam" id="PF13857">
    <property type="entry name" value="Ank_5"/>
    <property type="match status" value="1"/>
</dbReference>
<feature type="transmembrane region" description="Helical" evidence="12">
    <location>
        <begin position="551"/>
        <end position="575"/>
    </location>
</feature>
<accession>A0A819HV62</accession>
<keyword evidence="10" id="KW-0040">ANK repeat</keyword>
<keyword evidence="7" id="KW-0106">Calcium</keyword>
<evidence type="ECO:0000256" key="6">
    <source>
        <dbReference type="ARBA" id="ARBA00022737"/>
    </source>
</evidence>
<dbReference type="Proteomes" id="UP000663823">
    <property type="component" value="Unassembled WGS sequence"/>
</dbReference>
<proteinExistence type="predicted"/>
<dbReference type="SUPFAM" id="SSF101898">
    <property type="entry name" value="NHL repeat"/>
    <property type="match status" value="1"/>
</dbReference>
<feature type="repeat" description="ANK" evidence="10">
    <location>
        <begin position="155"/>
        <end position="187"/>
    </location>
</feature>
<gene>
    <name evidence="13" type="ORF">OTI717_LOCUS24087</name>
</gene>
<evidence type="ECO:0000256" key="8">
    <source>
        <dbReference type="ARBA" id="ARBA00023065"/>
    </source>
</evidence>
<keyword evidence="2" id="KW-0813">Transport</keyword>
<keyword evidence="4" id="KW-0109">Calcium transport</keyword>
<keyword evidence="8" id="KW-0406">Ion transport</keyword>
<dbReference type="InterPro" id="IPR036770">
    <property type="entry name" value="Ankyrin_rpt-contain_sf"/>
</dbReference>
<feature type="repeat" description="NHL" evidence="11">
    <location>
        <begin position="906"/>
        <end position="945"/>
    </location>
</feature>
<dbReference type="InterPro" id="IPR001258">
    <property type="entry name" value="NHL_repeat"/>
</dbReference>
<evidence type="ECO:0000256" key="11">
    <source>
        <dbReference type="PROSITE-ProRule" id="PRU00504"/>
    </source>
</evidence>
<dbReference type="SUPFAM" id="SSF48403">
    <property type="entry name" value="Ankyrin repeat"/>
    <property type="match status" value="1"/>
</dbReference>
<dbReference type="InterPro" id="IPR002110">
    <property type="entry name" value="Ankyrin_rpt"/>
</dbReference>
<evidence type="ECO:0000313" key="14">
    <source>
        <dbReference type="Proteomes" id="UP000663823"/>
    </source>
</evidence>
<feature type="transmembrane region" description="Helical" evidence="12">
    <location>
        <begin position="457"/>
        <end position="489"/>
    </location>
</feature>
<feature type="transmembrane region" description="Helical" evidence="12">
    <location>
        <begin position="344"/>
        <end position="365"/>
    </location>
</feature>
<organism evidence="13 14">
    <name type="scientific">Rotaria sordida</name>
    <dbReference type="NCBI Taxonomy" id="392033"/>
    <lineage>
        <taxon>Eukaryota</taxon>
        <taxon>Metazoa</taxon>
        <taxon>Spiralia</taxon>
        <taxon>Gnathifera</taxon>
        <taxon>Rotifera</taxon>
        <taxon>Eurotatoria</taxon>
        <taxon>Bdelloidea</taxon>
        <taxon>Philodinida</taxon>
        <taxon>Philodinidae</taxon>
        <taxon>Rotaria</taxon>
    </lineage>
</organism>
<evidence type="ECO:0000313" key="13">
    <source>
        <dbReference type="EMBL" id="CAF3906914.1"/>
    </source>
</evidence>
<dbReference type="EMBL" id="CAJOAX010004459">
    <property type="protein sequence ID" value="CAF3906914.1"/>
    <property type="molecule type" value="Genomic_DNA"/>
</dbReference>
<evidence type="ECO:0000256" key="2">
    <source>
        <dbReference type="ARBA" id="ARBA00022448"/>
    </source>
</evidence>
<dbReference type="CDD" id="cd05819">
    <property type="entry name" value="NHL"/>
    <property type="match status" value="1"/>
</dbReference>
<comment type="subcellular location">
    <subcellularLocation>
        <location evidence="1">Cell membrane</location>
        <topology evidence="1">Multi-pass membrane protein</topology>
    </subcellularLocation>
</comment>
<dbReference type="Gene3D" id="1.25.40.20">
    <property type="entry name" value="Ankyrin repeat-containing domain"/>
    <property type="match status" value="1"/>
</dbReference>
<dbReference type="InterPro" id="IPR024862">
    <property type="entry name" value="TRPV"/>
</dbReference>
<dbReference type="InterPro" id="IPR011042">
    <property type="entry name" value="6-blade_b-propeller_TolB-like"/>
</dbReference>
<keyword evidence="6" id="KW-0677">Repeat</keyword>
<keyword evidence="5" id="KW-0107">Calcium channel</keyword>
<keyword evidence="12" id="KW-0812">Transmembrane</keyword>
<evidence type="ECO:0008006" key="15">
    <source>
        <dbReference type="Google" id="ProtNLM"/>
    </source>
</evidence>
<dbReference type="GO" id="GO:0005886">
    <property type="term" value="C:plasma membrane"/>
    <property type="evidence" value="ECO:0007669"/>
    <property type="project" value="UniProtKB-SubCell"/>
</dbReference>
<evidence type="ECO:0000256" key="4">
    <source>
        <dbReference type="ARBA" id="ARBA00022568"/>
    </source>
</evidence>
<dbReference type="PROSITE" id="PS50297">
    <property type="entry name" value="ANK_REP_REGION"/>
    <property type="match status" value="1"/>
</dbReference>
<dbReference type="PROSITE" id="PS51125">
    <property type="entry name" value="NHL"/>
    <property type="match status" value="2"/>
</dbReference>
<evidence type="ECO:0000256" key="5">
    <source>
        <dbReference type="ARBA" id="ARBA00022673"/>
    </source>
</evidence>
<dbReference type="SMART" id="SM00248">
    <property type="entry name" value="ANK"/>
    <property type="match status" value="4"/>
</dbReference>
<evidence type="ECO:0000256" key="3">
    <source>
        <dbReference type="ARBA" id="ARBA00022475"/>
    </source>
</evidence>
<keyword evidence="3" id="KW-1003">Cell membrane</keyword>
<feature type="transmembrane region" description="Helical" evidence="12">
    <location>
        <begin position="425"/>
        <end position="451"/>
    </location>
</feature>